<dbReference type="PANTHER" id="PTHR16631">
    <property type="entry name" value="GLUCAN 1,3-BETA-GLUCOSIDASE"/>
    <property type="match status" value="1"/>
</dbReference>
<evidence type="ECO:0000256" key="14">
    <source>
        <dbReference type="ARBA" id="ARBA00023277"/>
    </source>
</evidence>
<dbReference type="FunFam" id="3.20.20.80:FF:000233">
    <property type="entry name" value="Probable glucan endo-1,3-beta-glucosidase eglC"/>
    <property type="match status" value="1"/>
</dbReference>
<dbReference type="Proteomes" id="UP000443090">
    <property type="component" value="Unassembled WGS sequence"/>
</dbReference>
<evidence type="ECO:0000256" key="5">
    <source>
        <dbReference type="ARBA" id="ARBA00012780"/>
    </source>
</evidence>
<keyword evidence="16" id="KW-0961">Cell wall biogenesis/degradation</keyword>
<dbReference type="EC" id="3.2.1.39" evidence="5"/>
<evidence type="ECO:0000256" key="22">
    <source>
        <dbReference type="SAM" id="SignalP"/>
    </source>
</evidence>
<keyword evidence="7" id="KW-0134">Cell wall</keyword>
<dbReference type="EMBL" id="QGMI01000122">
    <property type="protein sequence ID" value="TVY46894.1"/>
    <property type="molecule type" value="Genomic_DNA"/>
</dbReference>
<evidence type="ECO:0000256" key="17">
    <source>
        <dbReference type="ARBA" id="ARBA00023326"/>
    </source>
</evidence>
<evidence type="ECO:0000256" key="1">
    <source>
        <dbReference type="ARBA" id="ARBA00000382"/>
    </source>
</evidence>
<evidence type="ECO:0000256" key="7">
    <source>
        <dbReference type="ARBA" id="ARBA00022512"/>
    </source>
</evidence>
<keyword evidence="10 22" id="KW-0732">Signal</keyword>
<dbReference type="GO" id="GO:0042973">
    <property type="term" value="F:glucan endo-1,3-beta-D-glucosidase activity"/>
    <property type="evidence" value="ECO:0007669"/>
    <property type="project" value="UniProtKB-EC"/>
</dbReference>
<evidence type="ECO:0000256" key="18">
    <source>
        <dbReference type="ARBA" id="ARBA00025152"/>
    </source>
</evidence>
<dbReference type="PANTHER" id="PTHR16631:SF13">
    <property type="entry name" value="GLUCAN ENDO-1,3-BETA-GLUCOSIDASE EGLC-RELATED"/>
    <property type="match status" value="1"/>
</dbReference>
<protein>
    <recommendedName>
        <fullName evidence="6">Probable glucan endo-1,3-beta-glucosidase eglC</fullName>
        <ecNumber evidence="5">3.2.1.39</ecNumber>
    </recommendedName>
    <alternativeName>
        <fullName evidence="19">Endo-1,3-beta-glucanase eglC</fullName>
    </alternativeName>
    <alternativeName>
        <fullName evidence="20">Laminarinase eglC</fullName>
    </alternativeName>
</protein>
<comment type="subcellular location">
    <subcellularLocation>
        <location evidence="3">Cell membrane</location>
        <topology evidence="3">Lipid-anchor</topology>
        <topology evidence="3">GPI-anchor</topology>
    </subcellularLocation>
    <subcellularLocation>
        <location evidence="2">Secreted</location>
        <location evidence="2">Cell wall</location>
    </subcellularLocation>
</comment>
<dbReference type="GO" id="GO:0000272">
    <property type="term" value="P:polysaccharide catabolic process"/>
    <property type="evidence" value="ECO:0007669"/>
    <property type="project" value="UniProtKB-KW"/>
</dbReference>
<evidence type="ECO:0000256" key="12">
    <source>
        <dbReference type="ARBA" id="ARBA00023136"/>
    </source>
</evidence>
<evidence type="ECO:0000256" key="13">
    <source>
        <dbReference type="ARBA" id="ARBA00023180"/>
    </source>
</evidence>
<dbReference type="GO" id="GO:0009277">
    <property type="term" value="C:fungal-type cell wall"/>
    <property type="evidence" value="ECO:0007669"/>
    <property type="project" value="TreeGrafter"/>
</dbReference>
<feature type="signal peptide" evidence="22">
    <location>
        <begin position="1"/>
        <end position="18"/>
    </location>
</feature>
<proteinExistence type="inferred from homology"/>
<dbReference type="GO" id="GO:0005886">
    <property type="term" value="C:plasma membrane"/>
    <property type="evidence" value="ECO:0007669"/>
    <property type="project" value="UniProtKB-SubCell"/>
</dbReference>
<dbReference type="GO" id="GO:0098552">
    <property type="term" value="C:side of membrane"/>
    <property type="evidence" value="ECO:0007669"/>
    <property type="project" value="UniProtKB-KW"/>
</dbReference>
<dbReference type="Gene3D" id="3.20.20.80">
    <property type="entry name" value="Glycosidases"/>
    <property type="match status" value="1"/>
</dbReference>
<evidence type="ECO:0000256" key="21">
    <source>
        <dbReference type="SAM" id="MobiDB-lite"/>
    </source>
</evidence>
<dbReference type="OrthoDB" id="77201at2759"/>
<name>A0A8H8S7A6_9HELO</name>
<dbReference type="AlphaFoldDB" id="A0A8H8S7A6"/>
<evidence type="ECO:0000256" key="20">
    <source>
        <dbReference type="ARBA" id="ARBA00032906"/>
    </source>
</evidence>
<dbReference type="InterPro" id="IPR017853">
    <property type="entry name" value="GH"/>
</dbReference>
<keyword evidence="17" id="KW-0624">Polysaccharide degradation</keyword>
<keyword evidence="13" id="KW-0325">Glycoprotein</keyword>
<accession>A0A8H8S7A6</accession>
<sequence length="465" mass="46211">MHFSALFAAAASVASASAASQGFNYGSTKSDGSFLYQADYESLFTAAQGLTGTNGGFTSARLYTTIQGGSSTNEPIQAIPAALATKTSLLLGLWATGTDGEFAAQISALTTAIGQWPGWTDLVVGISVGSEDLYRDSATGKQANAGVGIDAVELLARINQLKAAIKGTGLEKAPIGHVDTWTAWTNDNNPPTDVINACDWLGVDAYPYFQNTQSNDITSGKSLFEEAITNTEAVSSGKPIWVTETGWPVSGAVQNLGVASTENAKTYWDEVGCPRFGNVNIWWYTLQDAPTTSVPSFGVIGETLSTTPLYDLSCSNVSSSSSSASASATSSGASTLATAVVSSGSPLTPSKGSGVYGSGNSSSVRATGTGGYVASQSGFPVATGGSGSNLTSSSGSGTSGSGSGSGSGSSGSGSDSGSGSGAASKTAGPTSAPAGPTATTASGASFMSASLVAAFGAMFVAVLSL</sequence>
<feature type="region of interest" description="Disordered" evidence="21">
    <location>
        <begin position="383"/>
        <end position="440"/>
    </location>
</feature>
<dbReference type="SUPFAM" id="SSF51445">
    <property type="entry name" value="(Trans)glycosidases"/>
    <property type="match status" value="1"/>
</dbReference>
<evidence type="ECO:0000256" key="10">
    <source>
        <dbReference type="ARBA" id="ARBA00022729"/>
    </source>
</evidence>
<comment type="caution">
    <text evidence="23">The sequence shown here is derived from an EMBL/GenBank/DDBJ whole genome shotgun (WGS) entry which is preliminary data.</text>
</comment>
<evidence type="ECO:0000256" key="19">
    <source>
        <dbReference type="ARBA" id="ARBA00032134"/>
    </source>
</evidence>
<dbReference type="InterPro" id="IPR050732">
    <property type="entry name" value="Beta-glucan_modifiers"/>
</dbReference>
<feature type="compositionally biased region" description="Gly residues" evidence="21">
    <location>
        <begin position="397"/>
        <end position="420"/>
    </location>
</feature>
<keyword evidence="14" id="KW-0119">Carbohydrate metabolism</keyword>
<evidence type="ECO:0000313" key="23">
    <source>
        <dbReference type="EMBL" id="TVY46894.1"/>
    </source>
</evidence>
<keyword evidence="11" id="KW-0378">Hydrolase</keyword>
<dbReference type="GO" id="GO:0005576">
    <property type="term" value="C:extracellular region"/>
    <property type="evidence" value="ECO:0007669"/>
    <property type="project" value="TreeGrafter"/>
</dbReference>
<reference evidence="23 24" key="1">
    <citation type="submission" date="2018-05" db="EMBL/GenBank/DDBJ databases">
        <title>Genome sequencing and assembly of the regulated plant pathogen Lachnellula willkommii and related sister species for the development of diagnostic species identification markers.</title>
        <authorList>
            <person name="Giroux E."/>
            <person name="Bilodeau G."/>
        </authorList>
    </citation>
    <scope>NUCLEOTIDE SEQUENCE [LARGE SCALE GENOMIC DNA]</scope>
    <source>
        <strain evidence="23 24">CBS 160.35</strain>
    </source>
</reference>
<organism evidence="23 24">
    <name type="scientific">Lachnellula occidentalis</name>
    <dbReference type="NCBI Taxonomy" id="215460"/>
    <lineage>
        <taxon>Eukaryota</taxon>
        <taxon>Fungi</taxon>
        <taxon>Dikarya</taxon>
        <taxon>Ascomycota</taxon>
        <taxon>Pezizomycotina</taxon>
        <taxon>Leotiomycetes</taxon>
        <taxon>Helotiales</taxon>
        <taxon>Lachnaceae</taxon>
        <taxon>Lachnellula</taxon>
    </lineage>
</organism>
<evidence type="ECO:0000256" key="15">
    <source>
        <dbReference type="ARBA" id="ARBA00023288"/>
    </source>
</evidence>
<evidence type="ECO:0000256" key="9">
    <source>
        <dbReference type="ARBA" id="ARBA00022622"/>
    </source>
</evidence>
<evidence type="ECO:0000256" key="4">
    <source>
        <dbReference type="ARBA" id="ARBA00008773"/>
    </source>
</evidence>
<dbReference type="GO" id="GO:0071555">
    <property type="term" value="P:cell wall organization"/>
    <property type="evidence" value="ECO:0007669"/>
    <property type="project" value="UniProtKB-KW"/>
</dbReference>
<comment type="similarity">
    <text evidence="4">Belongs to the glycosyl hydrolase 17 family.</text>
</comment>
<comment type="catalytic activity">
    <reaction evidence="1">
        <text>Hydrolysis of (1-&gt;3)-beta-D-glucosidic linkages in (1-&gt;3)-beta-D-glucans.</text>
        <dbReference type="EC" id="3.2.1.39"/>
    </reaction>
</comment>
<gene>
    <name evidence="23" type="primary">eglC_0</name>
    <name evidence="23" type="ORF">LOCC1_G002190</name>
</gene>
<keyword evidence="12" id="KW-0472">Membrane</keyword>
<evidence type="ECO:0000313" key="24">
    <source>
        <dbReference type="Proteomes" id="UP000443090"/>
    </source>
</evidence>
<keyword evidence="15" id="KW-0449">Lipoprotein</keyword>
<evidence type="ECO:0000256" key="16">
    <source>
        <dbReference type="ARBA" id="ARBA00023316"/>
    </source>
</evidence>
<evidence type="ECO:0000256" key="2">
    <source>
        <dbReference type="ARBA" id="ARBA00004191"/>
    </source>
</evidence>
<keyword evidence="24" id="KW-1185">Reference proteome</keyword>
<feature type="compositionally biased region" description="Low complexity" evidence="21">
    <location>
        <begin position="421"/>
        <end position="440"/>
    </location>
</feature>
<keyword evidence="9" id="KW-0336">GPI-anchor</keyword>
<keyword evidence="8" id="KW-0964">Secreted</keyword>
<evidence type="ECO:0000256" key="3">
    <source>
        <dbReference type="ARBA" id="ARBA00004609"/>
    </source>
</evidence>
<comment type="function">
    <text evidence="18">Glucanases play a role in cell expansion during growth, in cell-cell fusion during mating, and in spore release during sporulation. This enzyme may be involved in beta-glucan degradation and also function biosynthetically as a transglycosylase.</text>
</comment>
<evidence type="ECO:0000256" key="11">
    <source>
        <dbReference type="ARBA" id="ARBA00022801"/>
    </source>
</evidence>
<evidence type="ECO:0000256" key="8">
    <source>
        <dbReference type="ARBA" id="ARBA00022525"/>
    </source>
</evidence>
<evidence type="ECO:0000256" key="6">
    <source>
        <dbReference type="ARBA" id="ARBA00019762"/>
    </source>
</evidence>
<feature type="chain" id="PRO_5034722304" description="Probable glucan endo-1,3-beta-glucosidase eglC" evidence="22">
    <location>
        <begin position="19"/>
        <end position="465"/>
    </location>
</feature>
<dbReference type="GO" id="GO:0009986">
    <property type="term" value="C:cell surface"/>
    <property type="evidence" value="ECO:0007669"/>
    <property type="project" value="TreeGrafter"/>
</dbReference>